<reference evidence="2 3" key="1">
    <citation type="submission" date="2018-09" db="EMBL/GenBank/DDBJ databases">
        <title>Comparative genomics of Leucobacter spp.</title>
        <authorList>
            <person name="Reis A.C."/>
            <person name="Kolvenbach B.A."/>
            <person name="Corvini P.F.X."/>
            <person name="Nunes O.C."/>
        </authorList>
    </citation>
    <scope>NUCLEOTIDE SEQUENCE [LARGE SCALE GENOMIC DNA]</scope>
    <source>
        <strain evidence="2 3">TAN 31504</strain>
    </source>
</reference>
<feature type="transmembrane region" description="Helical" evidence="1">
    <location>
        <begin position="37"/>
        <end position="58"/>
    </location>
</feature>
<feature type="transmembrane region" description="Helical" evidence="1">
    <location>
        <begin position="129"/>
        <end position="146"/>
    </location>
</feature>
<keyword evidence="3" id="KW-1185">Reference proteome</keyword>
<gene>
    <name evidence="2" type="ORF">D3230_01345</name>
</gene>
<keyword evidence="1" id="KW-0812">Transmembrane</keyword>
<feature type="transmembrane region" description="Helical" evidence="1">
    <location>
        <begin position="95"/>
        <end position="117"/>
    </location>
</feature>
<dbReference type="Proteomes" id="UP001645859">
    <property type="component" value="Unassembled WGS sequence"/>
</dbReference>
<dbReference type="EMBL" id="QYAC01000001">
    <property type="protein sequence ID" value="MBL3677952.1"/>
    <property type="molecule type" value="Genomic_DNA"/>
</dbReference>
<keyword evidence="1" id="KW-1133">Transmembrane helix</keyword>
<evidence type="ECO:0000313" key="2">
    <source>
        <dbReference type="EMBL" id="MBL3677952.1"/>
    </source>
</evidence>
<proteinExistence type="predicted"/>
<accession>A0ABS1SBN4</accession>
<keyword evidence="1" id="KW-0472">Membrane</keyword>
<dbReference type="InterPro" id="IPR049713">
    <property type="entry name" value="Pr6Pr-like"/>
</dbReference>
<dbReference type="NCBIfam" id="NF038065">
    <property type="entry name" value="Pr6Pr"/>
    <property type="match status" value="1"/>
</dbReference>
<comment type="caution">
    <text evidence="2">The sequence shown here is derived from an EMBL/GenBank/DDBJ whole genome shotgun (WGS) entry which is preliminary data.</text>
</comment>
<evidence type="ECO:0000313" key="3">
    <source>
        <dbReference type="Proteomes" id="UP001645859"/>
    </source>
</evidence>
<organism evidence="2 3">
    <name type="scientific">Leucobacter chromiireducens subsp. solipictus</name>
    <dbReference type="NCBI Taxonomy" id="398235"/>
    <lineage>
        <taxon>Bacteria</taxon>
        <taxon>Bacillati</taxon>
        <taxon>Actinomycetota</taxon>
        <taxon>Actinomycetes</taxon>
        <taxon>Micrococcales</taxon>
        <taxon>Microbacteriaceae</taxon>
        <taxon>Leucobacter</taxon>
    </lineage>
</organism>
<feature type="transmembrane region" description="Helical" evidence="1">
    <location>
        <begin position="166"/>
        <end position="187"/>
    </location>
</feature>
<protein>
    <recommendedName>
        <fullName evidence="4">DUF998 domain-containing protein</fullName>
    </recommendedName>
</protein>
<feature type="transmembrane region" description="Helical" evidence="1">
    <location>
        <begin position="70"/>
        <end position="89"/>
    </location>
</feature>
<evidence type="ECO:0000256" key="1">
    <source>
        <dbReference type="SAM" id="Phobius"/>
    </source>
</evidence>
<evidence type="ECO:0008006" key="4">
    <source>
        <dbReference type="Google" id="ProtNLM"/>
    </source>
</evidence>
<name>A0ABS1SBN4_9MICO</name>
<sequence>MGALRVASAALVLATLGIVYGLNAAGGDPRVAHTFGYFTNLTNLLASLVMLAAGLATLRGRPSGTPLTTARAAAASCLIIVGLVYNLIVPGTGTAPPWASVILHAAFPMLVLLDWLLVADRPRLPWRTLWWVLPYPLAWLAVTLLRGATEGWVPYGFLVPSRGAPAIAWTSAGLVAALLAAAALVWAGQRIPHRARLVG</sequence>